<keyword evidence="2" id="KW-1185">Reference proteome</keyword>
<sequence length="127" mass="14427">MDLYNASMGTEEPEFIELTHEQYEEAKAHFADIISKYEAAKRLAENEDFKLLVMTGYFVDEPQRYAELMASGRVTEKTFNDCAKSIGAVAEFRNYMKNIIEQGNMAKDELQGLEEARDLAIKAEAGE</sequence>
<gene>
    <name evidence="1" type="ORF">vBRpoPV12_70</name>
</gene>
<proteinExistence type="predicted"/>
<dbReference type="Proteomes" id="UP000251856">
    <property type="component" value="Segment"/>
</dbReference>
<protein>
    <submittedName>
        <fullName evidence="1">Uncharacterized protein</fullName>
    </submittedName>
</protein>
<evidence type="ECO:0000313" key="1">
    <source>
        <dbReference type="EMBL" id="AWY08857.1"/>
    </source>
</evidence>
<dbReference type="EMBL" id="MH015250">
    <property type="protein sequence ID" value="AWY08857.1"/>
    <property type="molecule type" value="Genomic_DNA"/>
</dbReference>
<evidence type="ECO:0000313" key="2">
    <source>
        <dbReference type="Proteomes" id="UP000251856"/>
    </source>
</evidence>
<organism evidence="1 2">
    <name type="scientific">Ruegeria phage vB_RpoP-V12</name>
    <dbReference type="NCBI Taxonomy" id="2218611"/>
    <lineage>
        <taxon>Viruses</taxon>
        <taxon>Duplodnaviria</taxon>
        <taxon>Heunggongvirae</taxon>
        <taxon>Uroviricota</taxon>
        <taxon>Caudoviricetes</taxon>
        <taxon>Schitoviridae</taxon>
        <taxon>Rhodovirinae</taxon>
        <taxon>Aorunvirus</taxon>
        <taxon>Aorunvirus V12</taxon>
    </lineage>
</organism>
<name>A0A2Z4QFG2_9CAUD</name>
<reference evidence="1 2" key="1">
    <citation type="submission" date="2018-03" db="EMBL/GenBank/DDBJ databases">
        <title>Diverse roseophages infecting R. pomeroyi DSS-3.</title>
        <authorList>
            <person name="Zhan Y."/>
            <person name="Chen F."/>
            <person name="Wommack E.K."/>
            <person name="Nasko D."/>
        </authorList>
    </citation>
    <scope>NUCLEOTIDE SEQUENCE [LARGE SCALE GENOMIC DNA]</scope>
</reference>
<accession>A0A2Z4QFG2</accession>